<evidence type="ECO:0000256" key="6">
    <source>
        <dbReference type="ARBA" id="ARBA00023136"/>
    </source>
</evidence>
<keyword evidence="2 7" id="KW-0813">Transport</keyword>
<comment type="subcellular location">
    <subcellularLocation>
        <location evidence="1 7">Cell membrane</location>
        <topology evidence="1 7">Multi-pass membrane protein</topology>
    </subcellularLocation>
</comment>
<keyword evidence="3" id="KW-1003">Cell membrane</keyword>
<evidence type="ECO:0000313" key="9">
    <source>
        <dbReference type="EMBL" id="MCF4120318.1"/>
    </source>
</evidence>
<dbReference type="Proteomes" id="UP001165405">
    <property type="component" value="Unassembled WGS sequence"/>
</dbReference>
<feature type="transmembrane region" description="Helical" evidence="7">
    <location>
        <begin position="33"/>
        <end position="55"/>
    </location>
</feature>
<name>A0AA41QBB9_9MICO</name>
<dbReference type="GO" id="GO:0005886">
    <property type="term" value="C:plasma membrane"/>
    <property type="evidence" value="ECO:0007669"/>
    <property type="project" value="UniProtKB-SubCell"/>
</dbReference>
<accession>A0AA41QBB9</accession>
<feature type="transmembrane region" description="Helical" evidence="7">
    <location>
        <begin position="225"/>
        <end position="249"/>
    </location>
</feature>
<gene>
    <name evidence="9" type="ORF">L1785_04930</name>
</gene>
<evidence type="ECO:0000256" key="5">
    <source>
        <dbReference type="ARBA" id="ARBA00022989"/>
    </source>
</evidence>
<comment type="caution">
    <text evidence="9">The sequence shown here is derived from an EMBL/GenBank/DDBJ whole genome shotgun (WGS) entry which is preliminary data.</text>
</comment>
<feature type="transmembrane region" description="Helical" evidence="7">
    <location>
        <begin position="167"/>
        <end position="188"/>
    </location>
</feature>
<sequence>MSETTSHLARPQRVNREFTRWSRNDLELRALGVLRRVVIGALLLVAVFPFLYVGVLSTRDIASLQRDPARFWPNLDEVRLDAYVDVLLPYERGGQDFANLMLNSALIAVSTVAVTLLVAVPASYAVSRLEFLGRRQISALFLAVYLFPGILLAVPLFVAFTRMGLRGNIAVLVVVYVSQTVAVAIFMLRNYFRTVPVALEEAAALDGLGRLGIIRRITLPLSLPAIVSNALFVFMIAWNEFLFALLFLVEDRDVWTVSLGLAQLTNALETPPATLMAGSIVLTVPVVAIFFASERFLAGGLTSGAEKG</sequence>
<evidence type="ECO:0000313" key="10">
    <source>
        <dbReference type="Proteomes" id="UP001165405"/>
    </source>
</evidence>
<protein>
    <submittedName>
        <fullName evidence="9">Carbohydrate ABC transporter permease</fullName>
    </submittedName>
</protein>
<dbReference type="CDD" id="cd06261">
    <property type="entry name" value="TM_PBP2"/>
    <property type="match status" value="1"/>
</dbReference>
<evidence type="ECO:0000256" key="2">
    <source>
        <dbReference type="ARBA" id="ARBA00022448"/>
    </source>
</evidence>
<evidence type="ECO:0000256" key="7">
    <source>
        <dbReference type="RuleBase" id="RU363032"/>
    </source>
</evidence>
<keyword evidence="10" id="KW-1185">Reference proteome</keyword>
<organism evidence="9 10">
    <name type="scientific">Antribacter soli</name>
    <dbReference type="NCBI Taxonomy" id="2910976"/>
    <lineage>
        <taxon>Bacteria</taxon>
        <taxon>Bacillati</taxon>
        <taxon>Actinomycetota</taxon>
        <taxon>Actinomycetes</taxon>
        <taxon>Micrococcales</taxon>
        <taxon>Promicromonosporaceae</taxon>
        <taxon>Antribacter</taxon>
    </lineage>
</organism>
<evidence type="ECO:0000259" key="8">
    <source>
        <dbReference type="PROSITE" id="PS50928"/>
    </source>
</evidence>
<feature type="transmembrane region" description="Helical" evidence="7">
    <location>
        <begin position="139"/>
        <end position="161"/>
    </location>
</feature>
<dbReference type="RefSeq" id="WP_236088091.1">
    <property type="nucleotide sequence ID" value="NZ_JAKGSG010000020.1"/>
</dbReference>
<dbReference type="PROSITE" id="PS50928">
    <property type="entry name" value="ABC_TM1"/>
    <property type="match status" value="1"/>
</dbReference>
<dbReference type="SUPFAM" id="SSF161098">
    <property type="entry name" value="MetI-like"/>
    <property type="match status" value="1"/>
</dbReference>
<proteinExistence type="inferred from homology"/>
<dbReference type="Pfam" id="PF00528">
    <property type="entry name" value="BPD_transp_1"/>
    <property type="match status" value="1"/>
</dbReference>
<keyword evidence="6 7" id="KW-0472">Membrane</keyword>
<evidence type="ECO:0000256" key="4">
    <source>
        <dbReference type="ARBA" id="ARBA00022692"/>
    </source>
</evidence>
<evidence type="ECO:0000256" key="3">
    <source>
        <dbReference type="ARBA" id="ARBA00022475"/>
    </source>
</evidence>
<dbReference type="GO" id="GO:0055085">
    <property type="term" value="P:transmembrane transport"/>
    <property type="evidence" value="ECO:0007669"/>
    <property type="project" value="InterPro"/>
</dbReference>
<keyword evidence="4 7" id="KW-0812">Transmembrane</keyword>
<dbReference type="PANTHER" id="PTHR32243">
    <property type="entry name" value="MALTOSE TRANSPORT SYSTEM PERMEASE-RELATED"/>
    <property type="match status" value="1"/>
</dbReference>
<reference evidence="9" key="1">
    <citation type="submission" date="2022-01" db="EMBL/GenBank/DDBJ databases">
        <title>Antribacter sp. nov., isolated from Guizhou of China.</title>
        <authorList>
            <person name="Chengliang C."/>
            <person name="Ya Z."/>
        </authorList>
    </citation>
    <scope>NUCLEOTIDE SEQUENCE</scope>
    <source>
        <strain evidence="9">KLBMP 9083</strain>
    </source>
</reference>
<dbReference type="InterPro" id="IPR050901">
    <property type="entry name" value="BP-dep_ABC_trans_perm"/>
</dbReference>
<feature type="transmembrane region" description="Helical" evidence="7">
    <location>
        <begin position="273"/>
        <end position="292"/>
    </location>
</feature>
<comment type="similarity">
    <text evidence="7">Belongs to the binding-protein-dependent transport system permease family.</text>
</comment>
<dbReference type="AlphaFoldDB" id="A0AA41QBB9"/>
<feature type="transmembrane region" description="Helical" evidence="7">
    <location>
        <begin position="105"/>
        <end position="127"/>
    </location>
</feature>
<dbReference type="InterPro" id="IPR035906">
    <property type="entry name" value="MetI-like_sf"/>
</dbReference>
<feature type="domain" description="ABC transmembrane type-1" evidence="8">
    <location>
        <begin position="101"/>
        <end position="293"/>
    </location>
</feature>
<dbReference type="Gene3D" id="1.10.3720.10">
    <property type="entry name" value="MetI-like"/>
    <property type="match status" value="1"/>
</dbReference>
<dbReference type="PANTHER" id="PTHR32243:SF18">
    <property type="entry name" value="INNER MEMBRANE ABC TRANSPORTER PERMEASE PROTEIN YCJP"/>
    <property type="match status" value="1"/>
</dbReference>
<evidence type="ECO:0000256" key="1">
    <source>
        <dbReference type="ARBA" id="ARBA00004651"/>
    </source>
</evidence>
<dbReference type="InterPro" id="IPR000515">
    <property type="entry name" value="MetI-like"/>
</dbReference>
<dbReference type="EMBL" id="JAKGSG010000020">
    <property type="protein sequence ID" value="MCF4120318.1"/>
    <property type="molecule type" value="Genomic_DNA"/>
</dbReference>
<keyword evidence="5 7" id="KW-1133">Transmembrane helix</keyword>